<feature type="region of interest" description="Disordered" evidence="2">
    <location>
        <begin position="703"/>
        <end position="734"/>
    </location>
</feature>
<evidence type="ECO:0000256" key="2">
    <source>
        <dbReference type="SAM" id="MobiDB-lite"/>
    </source>
</evidence>
<dbReference type="AlphaFoldDB" id="A0A8B7N5V9"/>
<keyword evidence="1" id="KW-0539">Nucleus</keyword>
<sequence length="779" mass="84511">MILLHQRPTLFMSPKELSSVDLRCSMSASTCPPLSTNTPTTTSTNSNSSNSNSNNSSTTGPVAAQQQYCLKWNNHQSNLLRAFDRLLHSEAFTDVTLAAEGRSLRAHKVVLSACSSYFETLFEEHPDKAPIIILKDMRFTHVAQLVNFMYRGEINITQDMLAGLLKTAETLKVKGLAEVSGNAPASPTDNNDNNNTTSPQPTGLQPPFPPAAAPNSAAAVHAAAAAAAAAVSAASIAYRMGTASSPGGGSHSSVLNAALSGGQPTAPPSLAPLAALLAPQGLDADEQRVNLLKRMANNNNNSDCHDLKPMEPLSKLPRRDDLPNLGSNSNSPPLHRQQHYLHASPPHRHQSPSTSSLLQHSAHFLSGVGVPRPPTLPSKSNSPHHVPGLTPLPKELTVNAQHELPEFLRGYMVFKLNDYLGFRTRQQFWEEDAVRRIMEGIKNKEIDMKTAAELLGVSYGTLYGRYREVFGYLKHSWVNKGGRGSVSGSKEPRSIWEESRAQELILAVLNKELSLTAAAVRLGVDTNTFFAHLTDNGKNKQRVAQLMAGPLPNAPKNPLLSLGPPGSMMSEQTASLLSEHAANLLAEHHKNLELASQNEHSLLETPHRTIDLMSPENTPSANVSDNEEEDLEDEEYPNEDPRDFRDPQVEAEDLVARDLSMNCGVDLSQHSEGESNSRASVDEETADLNDSTALMTQYEQAEHLNNGGVKDEQDEEEVEVGEETMESEREEAPVDEIAGDLMESMEVAEAEEASQVAQENASSEAIFPPALTEPETAAH</sequence>
<feature type="compositionally biased region" description="Low complexity" evidence="2">
    <location>
        <begin position="753"/>
        <end position="765"/>
    </location>
</feature>
<dbReference type="RefSeq" id="XP_018008985.1">
    <property type="nucleotide sequence ID" value="XM_018153496.2"/>
</dbReference>
<dbReference type="Proteomes" id="UP000694843">
    <property type="component" value="Unplaced"/>
</dbReference>
<evidence type="ECO:0000259" key="3">
    <source>
        <dbReference type="PROSITE" id="PS50097"/>
    </source>
</evidence>
<dbReference type="GeneID" id="108666589"/>
<dbReference type="InterPro" id="IPR051095">
    <property type="entry name" value="Dros_DevTransReg"/>
</dbReference>
<feature type="region of interest" description="Disordered" evidence="2">
    <location>
        <begin position="666"/>
        <end position="686"/>
    </location>
</feature>
<dbReference type="GO" id="GO:0006357">
    <property type="term" value="P:regulation of transcription by RNA polymerase II"/>
    <property type="evidence" value="ECO:0007669"/>
    <property type="project" value="TreeGrafter"/>
</dbReference>
<feature type="region of interest" description="Disordered" evidence="2">
    <location>
        <begin position="749"/>
        <end position="779"/>
    </location>
</feature>
<dbReference type="OrthoDB" id="6365358at2759"/>
<dbReference type="InterPro" id="IPR000210">
    <property type="entry name" value="BTB/POZ_dom"/>
</dbReference>
<dbReference type="Gene3D" id="3.30.710.10">
    <property type="entry name" value="Potassium Channel Kv1.1, Chain A"/>
    <property type="match status" value="1"/>
</dbReference>
<evidence type="ECO:0000256" key="1">
    <source>
        <dbReference type="ARBA" id="ARBA00023242"/>
    </source>
</evidence>
<feature type="compositionally biased region" description="Low complexity" evidence="2">
    <location>
        <begin position="182"/>
        <end position="203"/>
    </location>
</feature>
<dbReference type="PROSITE" id="PS50097">
    <property type="entry name" value="BTB"/>
    <property type="match status" value="1"/>
</dbReference>
<dbReference type="SMART" id="SM00225">
    <property type="entry name" value="BTB"/>
    <property type="match status" value="1"/>
</dbReference>
<dbReference type="CDD" id="cd18315">
    <property type="entry name" value="BTB_POZ_BAB-like"/>
    <property type="match status" value="1"/>
</dbReference>
<feature type="region of interest" description="Disordered" evidence="2">
    <location>
        <begin position="180"/>
        <end position="214"/>
    </location>
</feature>
<feature type="compositionally biased region" description="Low complexity" evidence="2">
    <location>
        <begin position="35"/>
        <end position="59"/>
    </location>
</feature>
<dbReference type="SUPFAM" id="SSF54695">
    <property type="entry name" value="POZ domain"/>
    <property type="match status" value="1"/>
</dbReference>
<feature type="region of interest" description="Disordered" evidence="2">
    <location>
        <begin position="297"/>
        <end position="390"/>
    </location>
</feature>
<gene>
    <name evidence="5" type="primary">LOC108666589</name>
</gene>
<feature type="domain" description="BTB" evidence="3">
    <location>
        <begin position="93"/>
        <end position="158"/>
    </location>
</feature>
<accession>A0A8B7N5V9</accession>
<evidence type="ECO:0000313" key="5">
    <source>
        <dbReference type="RefSeq" id="XP_018008985.1"/>
    </source>
</evidence>
<dbReference type="PANTHER" id="PTHR23110:SF82">
    <property type="entry name" value="PROTEIN TRAMTRACK, ALPHA ISOFORM"/>
    <property type="match status" value="1"/>
</dbReference>
<evidence type="ECO:0000313" key="4">
    <source>
        <dbReference type="Proteomes" id="UP000694843"/>
    </source>
</evidence>
<name>A0A8B7N5V9_HYAAZ</name>
<feature type="compositionally biased region" description="Acidic residues" evidence="2">
    <location>
        <begin position="625"/>
        <end position="638"/>
    </location>
</feature>
<dbReference type="GO" id="GO:0005634">
    <property type="term" value="C:nucleus"/>
    <property type="evidence" value="ECO:0007669"/>
    <property type="project" value="TreeGrafter"/>
</dbReference>
<feature type="compositionally biased region" description="Polar residues" evidence="2">
    <location>
        <begin position="615"/>
        <end position="624"/>
    </location>
</feature>
<feature type="compositionally biased region" description="Acidic residues" evidence="2">
    <location>
        <begin position="712"/>
        <end position="725"/>
    </location>
</feature>
<reference evidence="5" key="1">
    <citation type="submission" date="2025-08" db="UniProtKB">
        <authorList>
            <consortium name="RefSeq"/>
        </authorList>
    </citation>
    <scope>IDENTIFICATION</scope>
    <source>
        <tissue evidence="5">Whole organism</tissue>
    </source>
</reference>
<dbReference type="PANTHER" id="PTHR23110">
    <property type="entry name" value="BTB DOMAIN TRANSCRIPTION FACTOR"/>
    <property type="match status" value="1"/>
</dbReference>
<dbReference type="Pfam" id="PF00651">
    <property type="entry name" value="BTB"/>
    <property type="match status" value="1"/>
</dbReference>
<organism evidence="4 5">
    <name type="scientific">Hyalella azteca</name>
    <name type="common">Amphipod</name>
    <dbReference type="NCBI Taxonomy" id="294128"/>
    <lineage>
        <taxon>Eukaryota</taxon>
        <taxon>Metazoa</taxon>
        <taxon>Ecdysozoa</taxon>
        <taxon>Arthropoda</taxon>
        <taxon>Crustacea</taxon>
        <taxon>Multicrustacea</taxon>
        <taxon>Malacostraca</taxon>
        <taxon>Eumalacostraca</taxon>
        <taxon>Peracarida</taxon>
        <taxon>Amphipoda</taxon>
        <taxon>Senticaudata</taxon>
        <taxon>Talitrida</taxon>
        <taxon>Talitroidea</taxon>
        <taxon>Hyalellidae</taxon>
        <taxon>Hyalella</taxon>
    </lineage>
</organism>
<dbReference type="KEGG" id="hazt:108666589"/>
<protein>
    <submittedName>
        <fullName evidence="5">Uncharacterized protein LOC108666589</fullName>
    </submittedName>
</protein>
<dbReference type="InterPro" id="IPR011333">
    <property type="entry name" value="SKP1/BTB/POZ_sf"/>
</dbReference>
<keyword evidence="4" id="KW-1185">Reference proteome</keyword>
<feature type="region of interest" description="Disordered" evidence="2">
    <location>
        <begin position="609"/>
        <end position="645"/>
    </location>
</feature>
<feature type="region of interest" description="Disordered" evidence="2">
    <location>
        <begin position="32"/>
        <end position="60"/>
    </location>
</feature>
<proteinExistence type="predicted"/>